<evidence type="ECO:0000313" key="4">
    <source>
        <dbReference type="Proteomes" id="UP000436483"/>
    </source>
</evidence>
<organism evidence="3 4">
    <name type="scientific">Microvirga makkahensis</name>
    <dbReference type="NCBI Taxonomy" id="1128670"/>
    <lineage>
        <taxon>Bacteria</taxon>
        <taxon>Pseudomonadati</taxon>
        <taxon>Pseudomonadota</taxon>
        <taxon>Alphaproteobacteria</taxon>
        <taxon>Hyphomicrobiales</taxon>
        <taxon>Methylobacteriaceae</taxon>
        <taxon>Microvirga</taxon>
    </lineage>
</organism>
<evidence type="ECO:0000313" key="3">
    <source>
        <dbReference type="EMBL" id="MXQ11274.1"/>
    </source>
</evidence>
<dbReference type="InterPro" id="IPR009597">
    <property type="entry name" value="DUF1206"/>
</dbReference>
<protein>
    <submittedName>
        <fullName evidence="3">DUF1206 domain-containing protein</fullName>
    </submittedName>
</protein>
<proteinExistence type="predicted"/>
<dbReference type="Proteomes" id="UP000436483">
    <property type="component" value="Unassembled WGS sequence"/>
</dbReference>
<dbReference type="EMBL" id="WURB01000004">
    <property type="protein sequence ID" value="MXQ11274.1"/>
    <property type="molecule type" value="Genomic_DNA"/>
</dbReference>
<dbReference type="OrthoDB" id="5702018at2"/>
<keyword evidence="1" id="KW-1133">Transmembrane helix</keyword>
<accession>A0A7X3MQB4</accession>
<keyword evidence="1" id="KW-0812">Transmembrane</keyword>
<keyword evidence="4" id="KW-1185">Reference proteome</keyword>
<sequence>MPNLTSNPIETLARLGYGARGVVYGLVGGLALLAAIGSGGQTGGSRSALQTLLAQPFGRVWLFLIALGLFGFCTWRIVEALTDADRRGSDLKGWAIRGAHLISGVIYAGLAVSALSLALGQGAGGGENRAAQDWTAWLMSKPFGLWLVGLIGAAIAATGLAFAWKAWRGDVAAHLSLPADKREWIVSLGRMGFAARGVVFVIIGGFLALAALHSSSAEVQGLGGALRTLQQQPYGWVLLALTAMGLFAFGLYGLVQARYRHIDAPDLDDAKAAVAQMKP</sequence>
<name>A0A7X3MQB4_9HYPH</name>
<comment type="caution">
    <text evidence="3">The sequence shown here is derived from an EMBL/GenBank/DDBJ whole genome shotgun (WGS) entry which is preliminary data.</text>
</comment>
<dbReference type="AlphaFoldDB" id="A0A7X3MQB4"/>
<dbReference type="RefSeq" id="WP_160883870.1">
    <property type="nucleotide sequence ID" value="NZ_WURB01000004.1"/>
</dbReference>
<feature type="transmembrane region" description="Helical" evidence="1">
    <location>
        <begin position="60"/>
        <end position="78"/>
    </location>
</feature>
<evidence type="ECO:0000259" key="2">
    <source>
        <dbReference type="Pfam" id="PF06724"/>
    </source>
</evidence>
<dbReference type="Pfam" id="PF06724">
    <property type="entry name" value="DUF1206"/>
    <property type="match status" value="3"/>
</dbReference>
<feature type="transmembrane region" description="Helical" evidence="1">
    <location>
        <begin position="193"/>
        <end position="214"/>
    </location>
</feature>
<gene>
    <name evidence="3" type="ORF">GR328_07375</name>
</gene>
<feature type="domain" description="DUF1206" evidence="2">
    <location>
        <begin position="192"/>
        <end position="260"/>
    </location>
</feature>
<feature type="domain" description="DUF1206" evidence="2">
    <location>
        <begin position="15"/>
        <end position="82"/>
    </location>
</feature>
<reference evidence="3 4" key="2">
    <citation type="submission" date="2020-01" db="EMBL/GenBank/DDBJ databases">
        <title>Microvirga sp. nov., an arsenate reduction bacterium isolated from Tibet hotspring sediments.</title>
        <authorList>
            <person name="Xian W.-D."/>
            <person name="Li W.-J."/>
        </authorList>
    </citation>
    <scope>NUCLEOTIDE SEQUENCE [LARGE SCALE GENOMIC DNA]</scope>
    <source>
        <strain evidence="3 4">KCTC 23863</strain>
    </source>
</reference>
<feature type="transmembrane region" description="Helical" evidence="1">
    <location>
        <begin position="143"/>
        <end position="164"/>
    </location>
</feature>
<keyword evidence="1" id="KW-0472">Membrane</keyword>
<feature type="domain" description="DUF1206" evidence="2">
    <location>
        <begin position="101"/>
        <end position="168"/>
    </location>
</feature>
<feature type="transmembrane region" description="Helical" evidence="1">
    <location>
        <begin position="99"/>
        <end position="123"/>
    </location>
</feature>
<evidence type="ECO:0000256" key="1">
    <source>
        <dbReference type="SAM" id="Phobius"/>
    </source>
</evidence>
<feature type="transmembrane region" description="Helical" evidence="1">
    <location>
        <begin position="21"/>
        <end position="40"/>
    </location>
</feature>
<feature type="transmembrane region" description="Helical" evidence="1">
    <location>
        <begin position="234"/>
        <end position="255"/>
    </location>
</feature>
<reference evidence="3 4" key="1">
    <citation type="submission" date="2019-12" db="EMBL/GenBank/DDBJ databases">
        <authorList>
            <person name="Yuan C.-G."/>
        </authorList>
    </citation>
    <scope>NUCLEOTIDE SEQUENCE [LARGE SCALE GENOMIC DNA]</scope>
    <source>
        <strain evidence="3 4">KCTC 23863</strain>
    </source>
</reference>